<gene>
    <name evidence="2" type="ORF">PAPOLLO_LOCUS6055</name>
</gene>
<comment type="caution">
    <text evidence="2">The sequence shown here is derived from an EMBL/GenBank/DDBJ whole genome shotgun (WGS) entry which is preliminary data.</text>
</comment>
<keyword evidence="3" id="KW-1185">Reference proteome</keyword>
<evidence type="ECO:0000313" key="3">
    <source>
        <dbReference type="Proteomes" id="UP000691718"/>
    </source>
</evidence>
<accession>A0A8S3WG51</accession>
<evidence type="ECO:0000259" key="1">
    <source>
        <dbReference type="Pfam" id="PF08376"/>
    </source>
</evidence>
<evidence type="ECO:0000313" key="2">
    <source>
        <dbReference type="EMBL" id="CAG4959020.1"/>
    </source>
</evidence>
<feature type="domain" description="Nitrate/nitrite sensing protein" evidence="1">
    <location>
        <begin position="2"/>
        <end position="70"/>
    </location>
</feature>
<dbReference type="Pfam" id="PF08376">
    <property type="entry name" value="NIT"/>
    <property type="match status" value="1"/>
</dbReference>
<dbReference type="Proteomes" id="UP000691718">
    <property type="component" value="Unassembled WGS sequence"/>
</dbReference>
<reference evidence="2" key="1">
    <citation type="submission" date="2021-04" db="EMBL/GenBank/DDBJ databases">
        <authorList>
            <person name="Tunstrom K."/>
        </authorList>
    </citation>
    <scope>NUCLEOTIDE SEQUENCE</scope>
</reference>
<organism evidence="2 3">
    <name type="scientific">Parnassius apollo</name>
    <name type="common">Apollo butterfly</name>
    <name type="synonym">Papilio apollo</name>
    <dbReference type="NCBI Taxonomy" id="110799"/>
    <lineage>
        <taxon>Eukaryota</taxon>
        <taxon>Metazoa</taxon>
        <taxon>Ecdysozoa</taxon>
        <taxon>Arthropoda</taxon>
        <taxon>Hexapoda</taxon>
        <taxon>Insecta</taxon>
        <taxon>Pterygota</taxon>
        <taxon>Neoptera</taxon>
        <taxon>Endopterygota</taxon>
        <taxon>Lepidoptera</taxon>
        <taxon>Glossata</taxon>
        <taxon>Ditrysia</taxon>
        <taxon>Papilionoidea</taxon>
        <taxon>Papilionidae</taxon>
        <taxon>Parnassiinae</taxon>
        <taxon>Parnassini</taxon>
        <taxon>Parnassius</taxon>
        <taxon>Parnassius</taxon>
    </lineage>
</organism>
<dbReference type="InterPro" id="IPR013587">
    <property type="entry name" value="Nitrate/nitrite_sensing"/>
</dbReference>
<proteinExistence type="predicted"/>
<sequence length="71" mass="8161">MTEAVEWYTNANAALLNHLTKEIKDTDSSTIWRYLVGFKNLLRSIECKGIGSVLGINYFARGYLQPRSHER</sequence>
<name>A0A8S3WG51_PARAO</name>
<dbReference type="OrthoDB" id="7274534at2759"/>
<dbReference type="EMBL" id="CAJQZP010000393">
    <property type="protein sequence ID" value="CAG4959020.1"/>
    <property type="molecule type" value="Genomic_DNA"/>
</dbReference>
<protein>
    <submittedName>
        <fullName evidence="2">(apollo) hypothetical protein</fullName>
    </submittedName>
</protein>
<dbReference type="AlphaFoldDB" id="A0A8S3WG51"/>